<dbReference type="InterPro" id="IPR023219">
    <property type="entry name" value="HNF1_dimer_N_dom_sf"/>
</dbReference>
<dbReference type="InterPro" id="IPR039066">
    <property type="entry name" value="HNF-1"/>
</dbReference>
<evidence type="ECO:0000313" key="13">
    <source>
        <dbReference type="Proteomes" id="UP000588334"/>
    </source>
</evidence>
<feature type="non-terminal residue" evidence="12">
    <location>
        <position position="1"/>
    </location>
</feature>
<dbReference type="SUPFAM" id="SSF46689">
    <property type="entry name" value="Homeodomain-like"/>
    <property type="match status" value="1"/>
</dbReference>
<dbReference type="InterPro" id="IPR044866">
    <property type="entry name" value="HNF_P1"/>
</dbReference>
<dbReference type="AlphaFoldDB" id="A0A7K8WNG1"/>
<evidence type="ECO:0000256" key="1">
    <source>
        <dbReference type="ARBA" id="ARBA00004123"/>
    </source>
</evidence>
<dbReference type="PROSITE" id="PS51937">
    <property type="entry name" value="HNF_P1"/>
    <property type="match status" value="1"/>
</dbReference>
<dbReference type="GO" id="GO:0001889">
    <property type="term" value="P:liver development"/>
    <property type="evidence" value="ECO:0007669"/>
    <property type="project" value="InterPro"/>
</dbReference>
<keyword evidence="4" id="KW-0238">DNA-binding</keyword>
<dbReference type="PANTHER" id="PTHR11568:SF2">
    <property type="entry name" value="HEPATOCYTE NUCLEAR FACTOR 1-BETA"/>
    <property type="match status" value="1"/>
</dbReference>
<dbReference type="Gene3D" id="1.10.10.60">
    <property type="entry name" value="Homeodomain-like"/>
    <property type="match status" value="1"/>
</dbReference>
<dbReference type="Proteomes" id="UP000588334">
    <property type="component" value="Unassembled WGS sequence"/>
</dbReference>
<evidence type="ECO:0000256" key="3">
    <source>
        <dbReference type="ARBA" id="ARBA00023015"/>
    </source>
</evidence>
<evidence type="ECO:0000313" key="12">
    <source>
        <dbReference type="EMBL" id="NXF80315.1"/>
    </source>
</evidence>
<comment type="subcellular location">
    <subcellularLocation>
        <location evidence="1">Nucleus</location>
    </subcellularLocation>
</comment>
<evidence type="ECO:0000256" key="9">
    <source>
        <dbReference type="SAM" id="MobiDB-lite"/>
    </source>
</evidence>
<dbReference type="FunFam" id="1.10.260.40:FF:000009">
    <property type="entry name" value="Hepatocyte nuclear factor 1-beta"/>
    <property type="match status" value="1"/>
</dbReference>
<dbReference type="GO" id="GO:0000981">
    <property type="term" value="F:DNA-binding transcription factor activity, RNA polymerase II-specific"/>
    <property type="evidence" value="ECO:0007669"/>
    <property type="project" value="TreeGrafter"/>
</dbReference>
<keyword evidence="13" id="KW-1185">Reference proteome</keyword>
<dbReference type="Pfam" id="PF04812">
    <property type="entry name" value="HNF-1B_C"/>
    <property type="match status" value="1"/>
</dbReference>
<dbReference type="GO" id="GO:0045893">
    <property type="term" value="P:positive regulation of DNA-templated transcription"/>
    <property type="evidence" value="ECO:0007669"/>
    <property type="project" value="InterPro"/>
</dbReference>
<reference evidence="12 13" key="1">
    <citation type="submission" date="2019-09" db="EMBL/GenBank/DDBJ databases">
        <title>Bird 10,000 Genomes (B10K) Project - Family phase.</title>
        <authorList>
            <person name="Zhang G."/>
        </authorList>
    </citation>
    <scope>NUCLEOTIDE SEQUENCE [LARGE SCALE GENOMIC DNA]</scope>
    <source>
        <strain evidence="12">B10K-DU-001-03</strain>
        <tissue evidence="12">Muscle</tissue>
    </source>
</reference>
<dbReference type="InterPro" id="IPR044869">
    <property type="entry name" value="HNF-1_POU"/>
</dbReference>
<keyword evidence="5" id="KW-0371">Homeobox</keyword>
<dbReference type="SUPFAM" id="SSF47413">
    <property type="entry name" value="lambda repressor-like DNA-binding domains"/>
    <property type="match status" value="1"/>
</dbReference>
<dbReference type="GO" id="GO:0030073">
    <property type="term" value="P:insulin secretion"/>
    <property type="evidence" value="ECO:0007669"/>
    <property type="project" value="InterPro"/>
</dbReference>
<evidence type="ECO:0000259" key="11">
    <source>
        <dbReference type="PROSITE" id="PS51937"/>
    </source>
</evidence>
<dbReference type="InterPro" id="IPR006897">
    <property type="entry name" value="HNF1b_C"/>
</dbReference>
<protein>
    <submittedName>
        <fullName evidence="12">HNF1B factor</fullName>
    </submittedName>
</protein>
<evidence type="ECO:0000256" key="5">
    <source>
        <dbReference type="ARBA" id="ARBA00023155"/>
    </source>
</evidence>
<comment type="caution">
    <text evidence="12">The sequence shown here is derived from an EMBL/GenBank/DDBJ whole genome shotgun (WGS) entry which is preliminary data.</text>
</comment>
<evidence type="ECO:0000256" key="2">
    <source>
        <dbReference type="ARBA" id="ARBA00009966"/>
    </source>
</evidence>
<dbReference type="GO" id="GO:0031016">
    <property type="term" value="P:pancreas development"/>
    <property type="evidence" value="ECO:0007669"/>
    <property type="project" value="InterPro"/>
</dbReference>
<dbReference type="CDD" id="cd00086">
    <property type="entry name" value="homeodomain"/>
    <property type="match status" value="1"/>
</dbReference>
<sequence length="545" mass="58835">MVSQLSALQRELLGALLSSGATKEGLIRALDDMVPATSFGVKLESLPLSPGGPPDGRAALPPLANGHGKGKLSGDEGSEDGDDFDTPLILRELQSLNTEEAVELRSEVDRMISDDPWRAAKMIKGYMQQHNIPQREVVDVTGLNQSHLSQHLNKGTPMKTQKRAALYAWYVRKQREILRQFNQTVQGCGNMTDKGSQDQLLFLFPEFNQQNQGAAQLDDTCSETPSKKMRRNRFKWGPASQQILYQAYERQKNPSKEERESLVEECNRAECLQRGVSPSKAHGLGSNLVTEVRVYNCKMPGGLEGPPLQGPFRGGRHSWGISAVPVGDASAACFAGVRYSQAASGEAASSGAISHHGSGAMVTTSQAVLQQVSPASLDPGHGLLSPDGKMISVSGGGLPPVSTLTNIHSLSHHNPQQSQNLIMTPLSGVMAIAQSLNTSQAQSVPVINSVAGSLAALQPVQFSQQLHSPHQQPLMQQSPSHMTQQPFMATVTQLQNSHMYAHKQEPPQYSHTSRFPSAMVVTDTSSISTLTNMSSSKQVTAPQSW</sequence>
<dbReference type="GO" id="GO:0005634">
    <property type="term" value="C:nucleus"/>
    <property type="evidence" value="ECO:0007669"/>
    <property type="project" value="UniProtKB-SubCell"/>
</dbReference>
<feature type="compositionally biased region" description="Acidic residues" evidence="9">
    <location>
        <begin position="76"/>
        <end position="85"/>
    </location>
</feature>
<feature type="region of interest" description="Disordered" evidence="9">
    <location>
        <begin position="45"/>
        <end position="85"/>
    </location>
</feature>
<dbReference type="OrthoDB" id="10069265at2759"/>
<evidence type="ECO:0000256" key="8">
    <source>
        <dbReference type="ARBA" id="ARBA00023242"/>
    </source>
</evidence>
<proteinExistence type="inferred from homology"/>
<organism evidence="12 13">
    <name type="scientific">Sclerurus mexicanus</name>
    <name type="common">tawny-throated leaftosser</name>
    <dbReference type="NCBI Taxonomy" id="265632"/>
    <lineage>
        <taxon>Eukaryota</taxon>
        <taxon>Metazoa</taxon>
        <taxon>Chordata</taxon>
        <taxon>Craniata</taxon>
        <taxon>Vertebrata</taxon>
        <taxon>Euteleostomi</taxon>
        <taxon>Archelosauria</taxon>
        <taxon>Archosauria</taxon>
        <taxon>Dinosauria</taxon>
        <taxon>Saurischia</taxon>
        <taxon>Theropoda</taxon>
        <taxon>Coelurosauria</taxon>
        <taxon>Aves</taxon>
        <taxon>Neognathae</taxon>
        <taxon>Neoaves</taxon>
        <taxon>Telluraves</taxon>
        <taxon>Australaves</taxon>
        <taxon>Passeriformes</taxon>
        <taxon>Furnariidae</taxon>
        <taxon>Sclerurus</taxon>
    </lineage>
</organism>
<name>A0A7K8WNG1_9FURN</name>
<feature type="non-terminal residue" evidence="12">
    <location>
        <position position="545"/>
    </location>
</feature>
<dbReference type="GO" id="GO:0000978">
    <property type="term" value="F:RNA polymerase II cis-regulatory region sequence-specific DNA binding"/>
    <property type="evidence" value="ECO:0007669"/>
    <property type="project" value="TreeGrafter"/>
</dbReference>
<dbReference type="PROSITE" id="PS51936">
    <property type="entry name" value="POU_4"/>
    <property type="match status" value="1"/>
</dbReference>
<dbReference type="SUPFAM" id="SSF100957">
    <property type="entry name" value="Dimerization cofactor of HNF-1 alpha"/>
    <property type="match status" value="1"/>
</dbReference>
<keyword evidence="7" id="KW-0804">Transcription</keyword>
<gene>
    <name evidence="12" type="primary">Hnf1b</name>
    <name evidence="12" type="ORF">SCLMEX_R03448</name>
</gene>
<feature type="domain" description="HNF-p1" evidence="11">
    <location>
        <begin position="1"/>
        <end position="32"/>
    </location>
</feature>
<comment type="similarity">
    <text evidence="2">Belongs to the HNF1 homeobox family.</text>
</comment>
<keyword evidence="3" id="KW-0805">Transcription regulation</keyword>
<evidence type="ECO:0000256" key="6">
    <source>
        <dbReference type="ARBA" id="ARBA00023159"/>
    </source>
</evidence>
<accession>A0A7K8WNG1</accession>
<evidence type="ECO:0000259" key="10">
    <source>
        <dbReference type="PROSITE" id="PS51936"/>
    </source>
</evidence>
<dbReference type="InterPro" id="IPR009057">
    <property type="entry name" value="Homeodomain-like_sf"/>
</dbReference>
<evidence type="ECO:0000256" key="7">
    <source>
        <dbReference type="ARBA" id="ARBA00023163"/>
    </source>
</evidence>
<feature type="domain" description="POU-specific atypical" evidence="10">
    <location>
        <begin position="91"/>
        <end position="186"/>
    </location>
</feature>
<dbReference type="InterPro" id="IPR006899">
    <property type="entry name" value="HNF-1_N"/>
</dbReference>
<dbReference type="InterPro" id="IPR001356">
    <property type="entry name" value="HD"/>
</dbReference>
<dbReference type="EMBL" id="VWZF01005393">
    <property type="protein sequence ID" value="NXF80315.1"/>
    <property type="molecule type" value="Genomic_DNA"/>
</dbReference>
<evidence type="ECO:0000256" key="4">
    <source>
        <dbReference type="ARBA" id="ARBA00023125"/>
    </source>
</evidence>
<dbReference type="Gene3D" id="1.10.260.40">
    <property type="entry name" value="lambda repressor-like DNA-binding domains"/>
    <property type="match status" value="1"/>
</dbReference>
<keyword evidence="6" id="KW-0010">Activator</keyword>
<dbReference type="Pfam" id="PF04814">
    <property type="entry name" value="HNF-1_N"/>
    <property type="match status" value="1"/>
</dbReference>
<dbReference type="InterPro" id="IPR010982">
    <property type="entry name" value="Lambda_DNA-bd_dom_sf"/>
</dbReference>
<keyword evidence="8" id="KW-0539">Nucleus</keyword>
<dbReference type="PANTHER" id="PTHR11568">
    <property type="entry name" value="HEPATOCYTE NUCLEAR FACTOR 1"/>
    <property type="match status" value="1"/>
</dbReference>